<protein>
    <submittedName>
        <fullName evidence="1">Uncharacterized protein</fullName>
    </submittedName>
</protein>
<evidence type="ECO:0000313" key="2">
    <source>
        <dbReference type="Proteomes" id="UP001177003"/>
    </source>
</evidence>
<reference evidence="1" key="1">
    <citation type="submission" date="2023-04" db="EMBL/GenBank/DDBJ databases">
        <authorList>
            <person name="Vijverberg K."/>
            <person name="Xiong W."/>
            <person name="Schranz E."/>
        </authorList>
    </citation>
    <scope>NUCLEOTIDE SEQUENCE</scope>
</reference>
<evidence type="ECO:0000313" key="1">
    <source>
        <dbReference type="EMBL" id="CAI9292339.1"/>
    </source>
</evidence>
<dbReference type="Proteomes" id="UP001177003">
    <property type="component" value="Chromosome 7"/>
</dbReference>
<dbReference type="AlphaFoldDB" id="A0AA35ZHQ0"/>
<dbReference type="PANTHER" id="PTHR10492">
    <property type="match status" value="1"/>
</dbReference>
<dbReference type="EMBL" id="OX465083">
    <property type="protein sequence ID" value="CAI9292339.1"/>
    <property type="molecule type" value="Genomic_DNA"/>
</dbReference>
<keyword evidence="2" id="KW-1185">Reference proteome</keyword>
<accession>A0AA35ZHQ0</accession>
<organism evidence="1 2">
    <name type="scientific">Lactuca saligna</name>
    <name type="common">Willowleaf lettuce</name>
    <dbReference type="NCBI Taxonomy" id="75948"/>
    <lineage>
        <taxon>Eukaryota</taxon>
        <taxon>Viridiplantae</taxon>
        <taxon>Streptophyta</taxon>
        <taxon>Embryophyta</taxon>
        <taxon>Tracheophyta</taxon>
        <taxon>Spermatophyta</taxon>
        <taxon>Magnoliopsida</taxon>
        <taxon>eudicotyledons</taxon>
        <taxon>Gunneridae</taxon>
        <taxon>Pentapetalae</taxon>
        <taxon>asterids</taxon>
        <taxon>campanulids</taxon>
        <taxon>Asterales</taxon>
        <taxon>Asteraceae</taxon>
        <taxon>Cichorioideae</taxon>
        <taxon>Cichorieae</taxon>
        <taxon>Lactucinae</taxon>
        <taxon>Lactuca</taxon>
    </lineage>
</organism>
<dbReference type="PANTHER" id="PTHR10492:SF92">
    <property type="entry name" value="ATP-DEPENDENT DNA HELICASE"/>
    <property type="match status" value="1"/>
</dbReference>
<proteinExistence type="predicted"/>
<sequence>MNRAILTTKNTFVDEINDILTQKFQREEKEYISFDETLDPNDQAHYEDLLHSLTPHGLPLHKLILKHSVILLGKRYLFIEYLYNHPRVKNTQCHSKEHSFQSSNVNGNSRMHFTMVVPFFAKHINNHQRNYY</sequence>
<name>A0AA35ZHQ0_LACSI</name>
<gene>
    <name evidence="1" type="ORF">LSALG_LOCUS31420</name>
</gene>